<reference evidence="5 6" key="1">
    <citation type="submission" date="2020-04" db="EMBL/GenBank/DDBJ databases">
        <title>Collinsella sp. KGMB02528 nov., an anaerobic actinobacterium isolated from human feces.</title>
        <authorList>
            <person name="Han K.-I."/>
            <person name="Eom M.K."/>
            <person name="Kim J.-S."/>
            <person name="Lee K.C."/>
            <person name="Suh M.K."/>
            <person name="Park S.-H."/>
            <person name="Lee J.H."/>
            <person name="Kang S.W."/>
            <person name="Park J.-E."/>
            <person name="Oh B.S."/>
            <person name="Yu S.Y."/>
            <person name="Choi S.-H."/>
            <person name="Lee D.H."/>
            <person name="Yoon H."/>
            <person name="Kim B.-Y."/>
            <person name="Lee J.H."/>
            <person name="Lee J.-S."/>
        </authorList>
    </citation>
    <scope>NUCLEOTIDE SEQUENCE [LARGE SCALE GENOMIC DNA]</scope>
    <source>
        <strain evidence="5 6">KGMB02528</strain>
    </source>
</reference>
<dbReference type="InterPro" id="IPR013378">
    <property type="entry name" value="InlB-like_B-rpt"/>
</dbReference>
<accession>A0A7X9YHR1</accession>
<feature type="signal peptide" evidence="4">
    <location>
        <begin position="1"/>
        <end position="39"/>
    </location>
</feature>
<keyword evidence="6" id="KW-1185">Reference proteome</keyword>
<dbReference type="Proteomes" id="UP000546970">
    <property type="component" value="Unassembled WGS sequence"/>
</dbReference>
<feature type="chain" id="PRO_5031045530" description="Repeat protein" evidence="4">
    <location>
        <begin position="40"/>
        <end position="1273"/>
    </location>
</feature>
<dbReference type="AlphaFoldDB" id="A0A7X9YHR1"/>
<protein>
    <recommendedName>
        <fullName evidence="7">Repeat protein</fullName>
    </recommendedName>
</protein>
<keyword evidence="3" id="KW-0472">Membrane</keyword>
<dbReference type="RefSeq" id="WP_169276803.1">
    <property type="nucleotide sequence ID" value="NZ_JABBCP010000001.1"/>
</dbReference>
<gene>
    <name evidence="5" type="ORF">HF320_01795</name>
</gene>
<organism evidence="5 6">
    <name type="scientific">Collinsella acetigenes</name>
    <dbReference type="NCBI Taxonomy" id="2713419"/>
    <lineage>
        <taxon>Bacteria</taxon>
        <taxon>Bacillati</taxon>
        <taxon>Actinomycetota</taxon>
        <taxon>Coriobacteriia</taxon>
        <taxon>Coriobacteriales</taxon>
        <taxon>Coriobacteriaceae</taxon>
        <taxon>Collinsella</taxon>
    </lineage>
</organism>
<evidence type="ECO:0000313" key="6">
    <source>
        <dbReference type="Proteomes" id="UP000546970"/>
    </source>
</evidence>
<keyword evidence="4" id="KW-0732">Signal</keyword>
<feature type="region of interest" description="Disordered" evidence="2">
    <location>
        <begin position="1193"/>
        <end position="1249"/>
    </location>
</feature>
<evidence type="ECO:0000256" key="4">
    <source>
        <dbReference type="SAM" id="SignalP"/>
    </source>
</evidence>
<dbReference type="NCBIfam" id="TIGR02543">
    <property type="entry name" value="List_Bact_rpt"/>
    <property type="match status" value="1"/>
</dbReference>
<evidence type="ECO:0000313" key="5">
    <source>
        <dbReference type="EMBL" id="NMF55069.1"/>
    </source>
</evidence>
<proteinExistence type="predicted"/>
<evidence type="ECO:0000256" key="1">
    <source>
        <dbReference type="ARBA" id="ARBA00004196"/>
    </source>
</evidence>
<sequence length="1273" mass="130098">MTDALSCMFHALRNHLSRTLALATLCTLGLALATTPAFADDAITTIDISDKGANTTVAIDKPGSYRLCGSSSTTWVHVKTGNVTLYLADGLNINPGISANTGKTCPSIKIENTGGTVNIISEANAQAKLSSYLTSPAIQKEGTQTKLVFSTADSEHPGTISAAAASGSMSAGIGTNYKLVSNGVTGNIVFKSGKVIARGGTDAAGIGGGSGGSVDGITIEGTATIEAYGSAGGAGIGCGFHGTMRNITIKGGNVTAKGGDSGAGIGCGRDEQGLTHGTITIEGGTVNATGGGFGAGIGGSFRSKVNSIVIKGGTVKAIAGEYACGIGSGGGTANEHWCKSITISGGNVTAFGGGASSSHAAAIGNECRATGRQTITITGGIVRAYATSDHAHAIGGGGTNGPGSYPHVAVDISGGTIIAKGGSKASAFGSNGNGYNTQKDKYFAATITGGSILIAAGGSVTNLGTFQVDPTDAAHNKVSPTAATMGTLENKQLDLGKSQAVVKGLSSNYGMNDVTAISLDDEFGNGKKDVLFCPWLPAETTLVRVDASVQSQNVPYTGSAASGKTGTLHPACKLTLSPYGTGTDGHALALFGEGVETIQPAIATGQVAERYTASPNPYSEQVMDAGGNLSPNVTVNDTRLTDAQGNWIYSGGTDGSGSYGSYTLYAQMRPVSYTVHFDVNVPAGSSATASGAAPDDIVAKYGKTYKIGEGSTLFIPGYTLSGWNTAADGSGTAFAPGEAASNLSDTDGATVTLYAQWTRKPYTIHFEGGEGATGHMDDALFDIDVAGQLPANRFSKPGYTFAGWAPSASVGGAISDGAWVTNLCAKDVDGNILLDANGSPIGLTLTARWIDNNVAAHDVTVTVGIDNSAAKGFASRLTLVDGGTSFAPFEEKADASGATYYALKREGALPAGTYTLMLDDKDTGKTVEVGDGADVVSLNLYSLAASCDNKLAGVDVQPSWSIAAGTDTVYLEGSHVTLVARGTARGYAFDQWTSPDGTVHFAEGSSEVSNPTTVVVDRALSMYATSRPIDYCIRFDPNADDTTGTMEEQTLTYDTEADLFTCDFARTGYAFVGWNTKPNGSGDTFADGATVKNLMDSEGTLTLFAQWKPIAYFVHFDGNLADGPAMQSIEATYGQAFYLPENTFVFHNDGLADSTFIGWNTQRDGSGDTYEDAQQVINLCSTQGASITLYAQWRDPEPTPTPAPEPKPDPEPTPGTSGDTDRKTPQRPNGTKSKGHSSGLPGTGDGSPLWIAIGALGIAAVSLGASRMKRGTR</sequence>
<dbReference type="EMBL" id="JABBCP010000001">
    <property type="protein sequence ID" value="NMF55069.1"/>
    <property type="molecule type" value="Genomic_DNA"/>
</dbReference>
<comment type="subcellular location">
    <subcellularLocation>
        <location evidence="1">Cell envelope</location>
    </subcellularLocation>
</comment>
<feature type="transmembrane region" description="Helical" evidence="3">
    <location>
        <begin position="1247"/>
        <end position="1265"/>
    </location>
</feature>
<comment type="caution">
    <text evidence="5">The sequence shown here is derived from an EMBL/GenBank/DDBJ whole genome shotgun (WGS) entry which is preliminary data.</text>
</comment>
<keyword evidence="3" id="KW-1133">Transmembrane helix</keyword>
<name>A0A7X9YHR1_9ACTN</name>
<dbReference type="Pfam" id="PF09479">
    <property type="entry name" value="Flg_new"/>
    <property type="match status" value="4"/>
</dbReference>
<evidence type="ECO:0000256" key="2">
    <source>
        <dbReference type="SAM" id="MobiDB-lite"/>
    </source>
</evidence>
<dbReference type="Pfam" id="PF18889">
    <property type="entry name" value="Beta_helix_3"/>
    <property type="match status" value="5"/>
</dbReference>
<evidence type="ECO:0000256" key="3">
    <source>
        <dbReference type="SAM" id="Phobius"/>
    </source>
</evidence>
<keyword evidence="3" id="KW-0812">Transmembrane</keyword>
<evidence type="ECO:0008006" key="7">
    <source>
        <dbReference type="Google" id="ProtNLM"/>
    </source>
</evidence>
<dbReference type="Gene3D" id="2.60.40.4270">
    <property type="entry name" value="Listeria-Bacteroides repeat domain"/>
    <property type="match status" value="3"/>
</dbReference>
<dbReference type="GO" id="GO:0030313">
    <property type="term" value="C:cell envelope"/>
    <property type="evidence" value="ECO:0007669"/>
    <property type="project" value="UniProtKB-SubCell"/>
</dbReference>
<dbReference type="InterPro" id="IPR042229">
    <property type="entry name" value="Listeria/Bacterioides_rpt_sf"/>
</dbReference>